<name>A0A261UGR1_9BORD</name>
<accession>A0A261UGR1</accession>
<dbReference type="Proteomes" id="UP000215767">
    <property type="component" value="Unassembled WGS sequence"/>
</dbReference>
<dbReference type="CDD" id="cd00293">
    <property type="entry name" value="USP-like"/>
    <property type="match status" value="1"/>
</dbReference>
<dbReference type="PANTHER" id="PTHR46268:SF15">
    <property type="entry name" value="UNIVERSAL STRESS PROTEIN HP_0031"/>
    <property type="match status" value="1"/>
</dbReference>
<organism evidence="4 5">
    <name type="scientific">Bordetella genomosp. 11</name>
    <dbReference type="NCBI Taxonomy" id="1416808"/>
    <lineage>
        <taxon>Bacteria</taxon>
        <taxon>Pseudomonadati</taxon>
        <taxon>Pseudomonadota</taxon>
        <taxon>Betaproteobacteria</taxon>
        <taxon>Burkholderiales</taxon>
        <taxon>Alcaligenaceae</taxon>
        <taxon>Bordetella</taxon>
    </lineage>
</organism>
<dbReference type="Gene3D" id="3.40.50.620">
    <property type="entry name" value="HUPs"/>
    <property type="match status" value="1"/>
</dbReference>
<dbReference type="RefSeq" id="WP_094842011.1">
    <property type="nucleotide sequence ID" value="NZ_NEVS01000004.1"/>
</dbReference>
<comment type="caution">
    <text evidence="4">The sequence shown here is derived from an EMBL/GenBank/DDBJ whole genome shotgun (WGS) entry which is preliminary data.</text>
</comment>
<evidence type="ECO:0000256" key="2">
    <source>
        <dbReference type="PIRNR" id="PIRNR006276"/>
    </source>
</evidence>
<dbReference type="PRINTS" id="PR01438">
    <property type="entry name" value="UNVRSLSTRESS"/>
</dbReference>
<keyword evidence="5" id="KW-1185">Reference proteome</keyword>
<evidence type="ECO:0000313" key="5">
    <source>
        <dbReference type="Proteomes" id="UP000215767"/>
    </source>
</evidence>
<comment type="subcellular location">
    <subcellularLocation>
        <location evidence="2">Cytoplasm</location>
    </subcellularLocation>
</comment>
<gene>
    <name evidence="4" type="ORF">CAL28_14475</name>
</gene>
<dbReference type="PIRSF" id="PIRSF006276">
    <property type="entry name" value="UspA"/>
    <property type="match status" value="1"/>
</dbReference>
<dbReference type="GO" id="GO:0005737">
    <property type="term" value="C:cytoplasm"/>
    <property type="evidence" value="ECO:0007669"/>
    <property type="project" value="UniProtKB-SubCell"/>
</dbReference>
<comment type="similarity">
    <text evidence="1 2">Belongs to the universal stress protein A family.</text>
</comment>
<protein>
    <recommendedName>
        <fullName evidence="2">Universal stress protein</fullName>
    </recommendedName>
</protein>
<dbReference type="InterPro" id="IPR006015">
    <property type="entry name" value="Universal_stress_UspA"/>
</dbReference>
<dbReference type="SUPFAM" id="SSF52402">
    <property type="entry name" value="Adenine nucleotide alpha hydrolases-like"/>
    <property type="match status" value="1"/>
</dbReference>
<dbReference type="InterPro" id="IPR006016">
    <property type="entry name" value="UspA"/>
</dbReference>
<dbReference type="AlphaFoldDB" id="A0A261UGR1"/>
<keyword evidence="2" id="KW-0963">Cytoplasm</keyword>
<dbReference type="EMBL" id="NEVS01000004">
    <property type="protein sequence ID" value="OZI60602.1"/>
    <property type="molecule type" value="Genomic_DNA"/>
</dbReference>
<evidence type="ECO:0000256" key="1">
    <source>
        <dbReference type="ARBA" id="ARBA00008791"/>
    </source>
</evidence>
<sequence length="151" mass="16432">MYRNIMIALDGSKAARAALDKAVQLAAQERATLYAVSVVEYPSDYYTSLVYDPAEMRKSIDVQTGDILKEAAKTVSSKGVPVQTRLVHNTSGGNTVAEQLDRVARELDADLVVMGTHGRKGVQRLLLGSVAEAFIRLTDRPVLLYPDRAPA</sequence>
<dbReference type="PANTHER" id="PTHR46268">
    <property type="entry name" value="STRESS RESPONSE PROTEIN NHAX"/>
    <property type="match status" value="1"/>
</dbReference>
<evidence type="ECO:0000313" key="4">
    <source>
        <dbReference type="EMBL" id="OZI60602.1"/>
    </source>
</evidence>
<proteinExistence type="inferred from homology"/>
<feature type="domain" description="UspA" evidence="3">
    <location>
        <begin position="1"/>
        <end position="146"/>
    </location>
</feature>
<evidence type="ECO:0000259" key="3">
    <source>
        <dbReference type="Pfam" id="PF00582"/>
    </source>
</evidence>
<reference evidence="5" key="1">
    <citation type="submission" date="2017-05" db="EMBL/GenBank/DDBJ databases">
        <title>Complete and WGS of Bordetella genogroups.</title>
        <authorList>
            <person name="Spilker T."/>
            <person name="Lipuma J."/>
        </authorList>
    </citation>
    <scope>NUCLEOTIDE SEQUENCE [LARGE SCALE GENOMIC DNA]</scope>
    <source>
        <strain evidence="5">AU8856</strain>
    </source>
</reference>
<dbReference type="OrthoDB" id="8547832at2"/>
<dbReference type="InterPro" id="IPR014729">
    <property type="entry name" value="Rossmann-like_a/b/a_fold"/>
</dbReference>
<dbReference type="Pfam" id="PF00582">
    <property type="entry name" value="Usp"/>
    <property type="match status" value="1"/>
</dbReference>